<proteinExistence type="predicted"/>
<dbReference type="GO" id="GO:0003676">
    <property type="term" value="F:nucleic acid binding"/>
    <property type="evidence" value="ECO:0007669"/>
    <property type="project" value="InterPro"/>
</dbReference>
<name>A0A938XUR2_9FIRM</name>
<dbReference type="InterPro" id="IPR029063">
    <property type="entry name" value="SAM-dependent_MTases_sf"/>
</dbReference>
<dbReference type="PANTHER" id="PTHR47739:SF1">
    <property type="entry name" value="TRNA1(VAL) (ADENINE(37)-N6)-METHYLTRANSFERASE"/>
    <property type="match status" value="1"/>
</dbReference>
<dbReference type="AlphaFoldDB" id="A0A938XUR2"/>
<dbReference type="GO" id="GO:0032259">
    <property type="term" value="P:methylation"/>
    <property type="evidence" value="ECO:0007669"/>
    <property type="project" value="InterPro"/>
</dbReference>
<dbReference type="SUPFAM" id="SSF53335">
    <property type="entry name" value="S-adenosyl-L-methionine-dependent methyltransferases"/>
    <property type="match status" value="1"/>
</dbReference>
<comment type="caution">
    <text evidence="2">The sequence shown here is derived from an EMBL/GenBank/DDBJ whole genome shotgun (WGS) entry which is preliminary data.</text>
</comment>
<accession>A0A938XUR2</accession>
<evidence type="ECO:0000259" key="1">
    <source>
        <dbReference type="Pfam" id="PF13847"/>
    </source>
</evidence>
<feature type="domain" description="Methyltransferase" evidence="1">
    <location>
        <begin position="52"/>
        <end position="139"/>
    </location>
</feature>
<dbReference type="EMBL" id="JAFBDQ010000010">
    <property type="protein sequence ID" value="MBM7557239.1"/>
    <property type="molecule type" value="Genomic_DNA"/>
</dbReference>
<dbReference type="PANTHER" id="PTHR47739">
    <property type="entry name" value="TRNA1(VAL) (ADENINE(37)-N6)-METHYLTRANSFERASE"/>
    <property type="match status" value="1"/>
</dbReference>
<reference evidence="2" key="1">
    <citation type="submission" date="2021-01" db="EMBL/GenBank/DDBJ databases">
        <title>Genomic Encyclopedia of Type Strains, Phase IV (KMG-IV): sequencing the most valuable type-strain genomes for metagenomic binning, comparative biology and taxonomic classification.</title>
        <authorList>
            <person name="Goeker M."/>
        </authorList>
    </citation>
    <scope>NUCLEOTIDE SEQUENCE</scope>
    <source>
        <strain evidence="2">DSM 23230</strain>
    </source>
</reference>
<organism evidence="2 3">
    <name type="scientific">Halanaerobacter jeridensis</name>
    <dbReference type="NCBI Taxonomy" id="706427"/>
    <lineage>
        <taxon>Bacteria</taxon>
        <taxon>Bacillati</taxon>
        <taxon>Bacillota</taxon>
        <taxon>Clostridia</taxon>
        <taxon>Halanaerobiales</taxon>
        <taxon>Halobacteroidaceae</taxon>
        <taxon>Halanaerobacter</taxon>
    </lineage>
</organism>
<dbReference type="Proteomes" id="UP000774000">
    <property type="component" value="Unassembled WGS sequence"/>
</dbReference>
<keyword evidence="3" id="KW-1185">Reference proteome</keyword>
<dbReference type="Gene3D" id="3.40.50.150">
    <property type="entry name" value="Vaccinia Virus protein VP39"/>
    <property type="match status" value="1"/>
</dbReference>
<dbReference type="GO" id="GO:0008168">
    <property type="term" value="F:methyltransferase activity"/>
    <property type="evidence" value="ECO:0007669"/>
    <property type="project" value="InterPro"/>
</dbReference>
<evidence type="ECO:0000313" key="2">
    <source>
        <dbReference type="EMBL" id="MBM7557239.1"/>
    </source>
</evidence>
<dbReference type="PROSITE" id="PS00092">
    <property type="entry name" value="N6_MTASE"/>
    <property type="match status" value="1"/>
</dbReference>
<sequence length="255" mass="28907">MKKKQVKAEKIELKSGERIDDLLIDNLELIQHPDHFCFSLDAVLLANFINPSSGSEVLDLGTGTGIIPHLMQAKYELNKICGIDIQPQMIDMAKRSARYNGLIEELDFLELDLKDALDHFGTETFDYIVSNPPYLKENSGQVSPKESIAIARHELKSKLEDVVKTSNQLVKYGGKVAYVYRIQRLNELMSLMEKYNLTCKRMRMVHSTIDSPADLVLVEAKKGGGTNLEVLPPLFIYDHEGNYTTEINEIYNVEE</sequence>
<dbReference type="Pfam" id="PF13847">
    <property type="entry name" value="Methyltransf_31"/>
    <property type="match status" value="1"/>
</dbReference>
<gene>
    <name evidence="2" type="ORF">JOC47_002094</name>
</gene>
<protein>
    <submittedName>
        <fullName evidence="2">tRNA1(Val) A37 N6-methylase TrmN6</fullName>
    </submittedName>
</protein>
<dbReference type="InterPro" id="IPR002052">
    <property type="entry name" value="DNA_methylase_N6_adenine_CS"/>
</dbReference>
<dbReference type="CDD" id="cd02440">
    <property type="entry name" value="AdoMet_MTases"/>
    <property type="match status" value="1"/>
</dbReference>
<dbReference type="InterPro" id="IPR025714">
    <property type="entry name" value="Methyltranfer_dom"/>
</dbReference>
<dbReference type="InterPro" id="IPR050210">
    <property type="entry name" value="tRNA_Adenine-N(6)_MTase"/>
</dbReference>
<evidence type="ECO:0000313" key="3">
    <source>
        <dbReference type="Proteomes" id="UP000774000"/>
    </source>
</evidence>